<feature type="compositionally biased region" description="Polar residues" evidence="1">
    <location>
        <begin position="359"/>
        <end position="376"/>
    </location>
</feature>
<dbReference type="InterPro" id="IPR039110">
    <property type="entry name" value="KNL2-like"/>
</dbReference>
<feature type="compositionally biased region" description="Basic and acidic residues" evidence="1">
    <location>
        <begin position="622"/>
        <end position="643"/>
    </location>
</feature>
<evidence type="ECO:0000313" key="3">
    <source>
        <dbReference type="EMBL" id="KAK3093182.1"/>
    </source>
</evidence>
<evidence type="ECO:0000259" key="2">
    <source>
        <dbReference type="Pfam" id="PF09133"/>
    </source>
</evidence>
<feature type="region of interest" description="Disordered" evidence="1">
    <location>
        <begin position="154"/>
        <end position="178"/>
    </location>
</feature>
<feature type="region of interest" description="Disordered" evidence="1">
    <location>
        <begin position="358"/>
        <end position="387"/>
    </location>
</feature>
<dbReference type="InterPro" id="IPR015216">
    <property type="entry name" value="SANTA"/>
</dbReference>
<protein>
    <recommendedName>
        <fullName evidence="2">SANTA domain-containing protein</fullName>
    </recommendedName>
</protein>
<reference evidence="3" key="1">
    <citation type="submission" date="2019-08" db="EMBL/GenBank/DDBJ databases">
        <title>The improved chromosome-level genome for the pearl oyster Pinctada fucata martensii using PacBio sequencing and Hi-C.</title>
        <authorList>
            <person name="Zheng Z."/>
        </authorList>
    </citation>
    <scope>NUCLEOTIDE SEQUENCE</scope>
    <source>
        <strain evidence="3">ZZ-2019</strain>
        <tissue evidence="3">Adductor muscle</tissue>
    </source>
</reference>
<evidence type="ECO:0000256" key="1">
    <source>
        <dbReference type="SAM" id="MobiDB-lite"/>
    </source>
</evidence>
<dbReference type="AlphaFoldDB" id="A0AA88XWH7"/>
<dbReference type="GO" id="GO:0000775">
    <property type="term" value="C:chromosome, centromeric region"/>
    <property type="evidence" value="ECO:0007669"/>
    <property type="project" value="TreeGrafter"/>
</dbReference>
<feature type="region of interest" description="Disordered" evidence="1">
    <location>
        <begin position="588"/>
        <end position="643"/>
    </location>
</feature>
<sequence>MSSESGRGSRQFFTPPPQMMLQRSHLTEHSLPLYHPNHYYSREFLHPNDISWRRRDHYTRKDRPQFLTPQPQLIRSNTDLGDVSVVSDRGFPYQSNTIYDTANDYSYLVRRPQRPARGDYHHPSQMPSFDINDSHITNDIDDDTVISSVSEHINRNKREHLNSRKSQSPEPGLENSALNGLRYRGHNYVRNESRPYVDAGALDHMYMECPLENPIGKTSISKGPFWNNNDLNIDDEVVRVGRICGSDIRPGVEILGKPIRDEVQPVQEVHSLNVENIASIRKRHCYVDMVPLTPSACSKYYSQNNTSQPLTKENVERHDKMVNLTPEDEQVSNSTASLDLPDGEMDYIGVDQRIHQSMKENSSCGSKHSDPDQLSLTVPRGDSIERNSSLKEASAQHGILTNFDIENPGGNDGVTEEKDNMSTIKSLYNIEPIDVNLQVQNEEEVTDKTMLAEESEKDNSDTDNKVYDNMEAVEEEDSDVETAQYDNSPQKLYNWIIKMVPQVKGVCVEGKRRMDDEHYWETGVVIKRHSHFIVENKSGHQYRLMGDIDMEDVDCGGFDNKTITKFVNGFPDDWMKVITNFYKSKDQTQKSDSDVKGKGKTRDMGSLKVNKETKCKKKKKLKNEGKENKKQRTDKSTKLKEQQIVKQNQKITQEPKGNKNLVKDNKKSQNIVKQKAIDLVPKETQRTVNTQKKTCILKEWIIKPLSHCQGICVEGKLRLTSNLTPSNLKFDLPHSKE</sequence>
<organism evidence="3 4">
    <name type="scientific">Pinctada imbricata</name>
    <name type="common">Atlantic pearl-oyster</name>
    <name type="synonym">Pinctada martensii</name>
    <dbReference type="NCBI Taxonomy" id="66713"/>
    <lineage>
        <taxon>Eukaryota</taxon>
        <taxon>Metazoa</taxon>
        <taxon>Spiralia</taxon>
        <taxon>Lophotrochozoa</taxon>
        <taxon>Mollusca</taxon>
        <taxon>Bivalvia</taxon>
        <taxon>Autobranchia</taxon>
        <taxon>Pteriomorphia</taxon>
        <taxon>Pterioida</taxon>
        <taxon>Pterioidea</taxon>
        <taxon>Pteriidae</taxon>
        <taxon>Pinctada</taxon>
    </lineage>
</organism>
<feature type="compositionally biased region" description="Basic and acidic residues" evidence="1">
    <location>
        <begin position="588"/>
        <end position="613"/>
    </location>
</feature>
<dbReference type="PANTHER" id="PTHR16124">
    <property type="entry name" value="MIS18-BINDING PROTEIN 1"/>
    <property type="match status" value="1"/>
</dbReference>
<feature type="domain" description="SANTA" evidence="2">
    <location>
        <begin position="492"/>
        <end position="576"/>
    </location>
</feature>
<comment type="caution">
    <text evidence="3">The sequence shown here is derived from an EMBL/GenBank/DDBJ whole genome shotgun (WGS) entry which is preliminary data.</text>
</comment>
<name>A0AA88XWH7_PINIB</name>
<proteinExistence type="predicted"/>
<dbReference type="EMBL" id="VSWD01000009">
    <property type="protein sequence ID" value="KAK3093182.1"/>
    <property type="molecule type" value="Genomic_DNA"/>
</dbReference>
<keyword evidence="4" id="KW-1185">Reference proteome</keyword>
<dbReference type="PANTHER" id="PTHR16124:SF3">
    <property type="entry name" value="MIS18-BINDING PROTEIN 1"/>
    <property type="match status" value="1"/>
</dbReference>
<accession>A0AA88XWH7</accession>
<dbReference type="Pfam" id="PF09133">
    <property type="entry name" value="SANTA"/>
    <property type="match status" value="1"/>
</dbReference>
<gene>
    <name evidence="3" type="ORF">FSP39_012324</name>
</gene>
<dbReference type="Proteomes" id="UP001186944">
    <property type="component" value="Unassembled WGS sequence"/>
</dbReference>
<evidence type="ECO:0000313" key="4">
    <source>
        <dbReference type="Proteomes" id="UP001186944"/>
    </source>
</evidence>